<dbReference type="InterPro" id="IPR011013">
    <property type="entry name" value="Gal_mutarotase_sf_dom"/>
</dbReference>
<dbReference type="PANTHER" id="PTHR46017:SF1">
    <property type="entry name" value="ALPHA-MANNOSIDASE 2C1"/>
    <property type="match status" value="1"/>
</dbReference>
<dbReference type="Proteomes" id="UP000823891">
    <property type="component" value="Unassembled WGS sequence"/>
</dbReference>
<dbReference type="GO" id="GO:0030246">
    <property type="term" value="F:carbohydrate binding"/>
    <property type="evidence" value="ECO:0007669"/>
    <property type="project" value="InterPro"/>
</dbReference>
<dbReference type="FunFam" id="1.20.1270.50:FF:000004">
    <property type="entry name" value="alpha-mannosidase 2C1 isoform X1"/>
    <property type="match status" value="1"/>
</dbReference>
<dbReference type="SUPFAM" id="SSF88713">
    <property type="entry name" value="Glycoside hydrolase/deacetylase"/>
    <property type="match status" value="1"/>
</dbReference>
<evidence type="ECO:0000259" key="6">
    <source>
        <dbReference type="SMART" id="SM00872"/>
    </source>
</evidence>
<organism evidence="7 8">
    <name type="scientific">Candidatus Eisenbergiella merdavium</name>
    <dbReference type="NCBI Taxonomy" id="2838551"/>
    <lineage>
        <taxon>Bacteria</taxon>
        <taxon>Bacillati</taxon>
        <taxon>Bacillota</taxon>
        <taxon>Clostridia</taxon>
        <taxon>Lachnospirales</taxon>
        <taxon>Lachnospiraceae</taxon>
        <taxon>Eisenbergiella</taxon>
    </lineage>
</organism>
<evidence type="ECO:0000256" key="4">
    <source>
        <dbReference type="ARBA" id="ARBA00023295"/>
    </source>
</evidence>
<dbReference type="InterPro" id="IPR011330">
    <property type="entry name" value="Glyco_hydro/deAcase_b/a-brl"/>
</dbReference>
<dbReference type="InterPro" id="IPR028995">
    <property type="entry name" value="Glyco_hydro_57/38_cen_sf"/>
</dbReference>
<evidence type="ECO:0000313" key="8">
    <source>
        <dbReference type="Proteomes" id="UP000823891"/>
    </source>
</evidence>
<protein>
    <submittedName>
        <fullName evidence="7">Alpha-mannosidase</fullName>
    </submittedName>
</protein>
<comment type="similarity">
    <text evidence="1">Belongs to the glycosyl hydrolase 38 family.</text>
</comment>
<comment type="caution">
    <text evidence="7">The sequence shown here is derived from an EMBL/GenBank/DDBJ whole genome shotgun (WGS) entry which is preliminary data.</text>
</comment>
<dbReference type="CDD" id="cd10789">
    <property type="entry name" value="GH38N_AMII_ER_cytosolic"/>
    <property type="match status" value="1"/>
</dbReference>
<keyword evidence="3" id="KW-0378">Hydrolase</keyword>
<accession>A0A9D2NFV6</accession>
<dbReference type="SUPFAM" id="SSF88688">
    <property type="entry name" value="Families 57/38 glycoside transferase middle domain"/>
    <property type="match status" value="1"/>
</dbReference>
<keyword evidence="2" id="KW-0479">Metal-binding</keyword>
<keyword evidence="5" id="KW-0175">Coiled coil</keyword>
<evidence type="ECO:0000256" key="1">
    <source>
        <dbReference type="ARBA" id="ARBA00009792"/>
    </source>
</evidence>
<dbReference type="GO" id="GO:0006013">
    <property type="term" value="P:mannose metabolic process"/>
    <property type="evidence" value="ECO:0007669"/>
    <property type="project" value="InterPro"/>
</dbReference>
<dbReference type="Pfam" id="PF07748">
    <property type="entry name" value="Glyco_hydro_38C"/>
    <property type="match status" value="1"/>
</dbReference>
<dbReference type="Pfam" id="PF22907">
    <property type="entry name" value="Ams1-like_1st"/>
    <property type="match status" value="1"/>
</dbReference>
<dbReference type="InterPro" id="IPR000602">
    <property type="entry name" value="Glyco_hydro_38_N"/>
</dbReference>
<gene>
    <name evidence="7" type="ORF">H9761_07160</name>
</gene>
<dbReference type="Pfam" id="PF01074">
    <property type="entry name" value="Glyco_hydro_38N"/>
    <property type="match status" value="1"/>
</dbReference>
<reference evidence="7" key="1">
    <citation type="journal article" date="2021" name="PeerJ">
        <title>Extensive microbial diversity within the chicken gut microbiome revealed by metagenomics and culture.</title>
        <authorList>
            <person name="Gilroy R."/>
            <person name="Ravi A."/>
            <person name="Getino M."/>
            <person name="Pursley I."/>
            <person name="Horton D.L."/>
            <person name="Alikhan N.F."/>
            <person name="Baker D."/>
            <person name="Gharbi K."/>
            <person name="Hall N."/>
            <person name="Watson M."/>
            <person name="Adriaenssens E.M."/>
            <person name="Foster-Nyarko E."/>
            <person name="Jarju S."/>
            <person name="Secka A."/>
            <person name="Antonio M."/>
            <person name="Oren A."/>
            <person name="Chaudhuri R.R."/>
            <person name="La Ragione R."/>
            <person name="Hildebrand F."/>
            <person name="Pallen M.J."/>
        </authorList>
    </citation>
    <scope>NUCLEOTIDE SEQUENCE</scope>
    <source>
        <strain evidence="7">USAMLcec2-132</strain>
    </source>
</reference>
<dbReference type="InterPro" id="IPR027291">
    <property type="entry name" value="Glyco_hydro_38_N_sf"/>
</dbReference>
<dbReference type="InterPro" id="IPR054723">
    <property type="entry name" value="Ams1-like_N"/>
</dbReference>
<evidence type="ECO:0000256" key="5">
    <source>
        <dbReference type="SAM" id="Coils"/>
    </source>
</evidence>
<dbReference type="AlphaFoldDB" id="A0A9D2NFV6"/>
<dbReference type="Pfam" id="PF17677">
    <property type="entry name" value="Glyco_hydro38C2"/>
    <property type="match status" value="1"/>
</dbReference>
<dbReference type="EMBL" id="DWWS01000024">
    <property type="protein sequence ID" value="HJC23466.1"/>
    <property type="molecule type" value="Genomic_DNA"/>
</dbReference>
<evidence type="ECO:0000256" key="2">
    <source>
        <dbReference type="ARBA" id="ARBA00022723"/>
    </source>
</evidence>
<reference evidence="7" key="2">
    <citation type="submission" date="2021-04" db="EMBL/GenBank/DDBJ databases">
        <authorList>
            <person name="Gilroy R."/>
        </authorList>
    </citation>
    <scope>NUCLEOTIDE SEQUENCE</scope>
    <source>
        <strain evidence="7">USAMLcec2-132</strain>
    </source>
</reference>
<feature type="coiled-coil region" evidence="5">
    <location>
        <begin position="594"/>
        <end position="621"/>
    </location>
</feature>
<dbReference type="InterPro" id="IPR037094">
    <property type="entry name" value="Glyco_hydro_38_cen_sf"/>
</dbReference>
<dbReference type="Gene3D" id="1.20.1270.50">
    <property type="entry name" value="Glycoside hydrolase family 38, central domain"/>
    <property type="match status" value="1"/>
</dbReference>
<sequence>MKVMSAEWKDRVKHWVRTLREDFYEPLGEISWKAYRTTQHLSPDEARQHEFAAVQPGFVWGNTWEYCWFQGSVTLPERAEGKRIVLNLKPDGESTLFVNGKSFGTYRADWVSEKHHYIEDNVLAREGKAGAQYDILMETYAGHYYPEAPSGGCATGPVLPGLYHDPLEEGRRRTLGVCTFGIWNEDAYQLYMDVETLLGLLEVVDLTSLRAAKIAEALEQFTLTVDFEQDREARQASYREASRQLRPVMEAANGSTQPVFYAIGNAHLDLAWLWPMAETHRKTSRTFAAQLRLLEEYPEYKFLQSQPASYEMCRKYYPELFERIREAIGKGQWIAEGAMWVEPDTNMASGEALIRQLVHGKRYYKDVLGTDSVILWLPDTFGYTAALPQILKGCGVKYLVTQKIFWSYNDGEQFPYHYFTWKGADGSEVTSFLPTSYTYRTDPKEINNVWKKRVQVRDLDAFLLPYGYGDGGGGPARDYVEYALRQKDIEGGVKVKLAGPLEFFEDMEKLGGPKNTYVGELYFSAHRGTYSSQADIKKNNRMSELALREMEMWACAATLRGWAYPLDRADGLWKTLLLHQFHDILPGSSIARVYVEANKAHEKLQQEAAEVTAAAAAALMEKKEGVTVFNSLSFERKALVTLPEEFEEGACLADGTCVPVQKTQDGVKALVSLPSCGAVSLYPKKAESPAEAKGASIQKTEEGFVMENSLVRAVVNGQGEVVSFRLRTGNAAENADTALNGNAAVCQTGLSREFAAAPMNRLRLFKDVPRTFDAWDVDSNYVCQEIRGAYEVSAEPVEEGLEAVLKVTGRISQSSYTQYIRLAADSRRLEFETIVDWKELHRMLKAAFPVNVYAENGINEIQFGYLERPAHRSRPYDQDRFEVCNHRYSAFCDANSGAAVLNNCKYGISMNENSLELTLLRASASPEMRADNKVHHFTYAFTAWEGSLMDSDVVRQGYELNVKPYLAPGSGRDFSMLSIDRSNIILDTMKPAEDGSGDLILRLYESKKAATSACIRLAPELAAANAAQGVRAYDCDMLENVTEQLAAEDGTLTLSFRPFEVKTIRISRAE</sequence>
<dbReference type="SUPFAM" id="SSF74650">
    <property type="entry name" value="Galactose mutarotase-like"/>
    <property type="match status" value="1"/>
</dbReference>
<dbReference type="GO" id="GO:0004559">
    <property type="term" value="F:alpha-mannosidase activity"/>
    <property type="evidence" value="ECO:0007669"/>
    <property type="project" value="InterPro"/>
</dbReference>
<dbReference type="Gene3D" id="2.70.98.30">
    <property type="entry name" value="Golgi alpha-mannosidase II, domain 4"/>
    <property type="match status" value="1"/>
</dbReference>
<dbReference type="Pfam" id="PF09261">
    <property type="entry name" value="Alpha-mann_mid"/>
    <property type="match status" value="1"/>
</dbReference>
<evidence type="ECO:0000256" key="3">
    <source>
        <dbReference type="ARBA" id="ARBA00022801"/>
    </source>
</evidence>
<name>A0A9D2NFV6_9FIRM</name>
<dbReference type="GO" id="GO:0046872">
    <property type="term" value="F:metal ion binding"/>
    <property type="evidence" value="ECO:0007669"/>
    <property type="project" value="UniProtKB-KW"/>
</dbReference>
<dbReference type="GO" id="GO:0009313">
    <property type="term" value="P:oligosaccharide catabolic process"/>
    <property type="evidence" value="ECO:0007669"/>
    <property type="project" value="TreeGrafter"/>
</dbReference>
<dbReference type="Gene3D" id="3.20.110.10">
    <property type="entry name" value="Glycoside hydrolase 38, N terminal domain"/>
    <property type="match status" value="1"/>
</dbReference>
<dbReference type="InterPro" id="IPR041147">
    <property type="entry name" value="GH38_C"/>
</dbReference>
<feature type="domain" description="Glycoside hydrolase family 38 central" evidence="6">
    <location>
        <begin position="524"/>
        <end position="601"/>
    </location>
</feature>
<dbReference type="SMART" id="SM00872">
    <property type="entry name" value="Alpha-mann_mid"/>
    <property type="match status" value="1"/>
</dbReference>
<dbReference type="PANTHER" id="PTHR46017">
    <property type="entry name" value="ALPHA-MANNOSIDASE 2C1"/>
    <property type="match status" value="1"/>
</dbReference>
<dbReference type="InterPro" id="IPR015341">
    <property type="entry name" value="Glyco_hydro_38_cen"/>
</dbReference>
<proteinExistence type="inferred from homology"/>
<dbReference type="InterPro" id="IPR011682">
    <property type="entry name" value="Glyco_hydro_38_C"/>
</dbReference>
<evidence type="ECO:0000313" key="7">
    <source>
        <dbReference type="EMBL" id="HJC23466.1"/>
    </source>
</evidence>
<keyword evidence="4" id="KW-0326">Glycosidase</keyword>